<keyword evidence="3" id="KW-1185">Reference proteome</keyword>
<organism evidence="2 3">
    <name type="scientific">Mangrovactinospora gilvigrisea</name>
    <dbReference type="NCBI Taxonomy" id="1428644"/>
    <lineage>
        <taxon>Bacteria</taxon>
        <taxon>Bacillati</taxon>
        <taxon>Actinomycetota</taxon>
        <taxon>Actinomycetes</taxon>
        <taxon>Kitasatosporales</taxon>
        <taxon>Streptomycetaceae</taxon>
        <taxon>Mangrovactinospora</taxon>
    </lineage>
</organism>
<dbReference type="OrthoDB" id="3773913at2"/>
<feature type="compositionally biased region" description="Basic residues" evidence="1">
    <location>
        <begin position="49"/>
        <end position="63"/>
    </location>
</feature>
<evidence type="ECO:0000313" key="3">
    <source>
        <dbReference type="Proteomes" id="UP000243342"/>
    </source>
</evidence>
<dbReference type="EMBL" id="MLCF01000074">
    <property type="protein sequence ID" value="OIV36832.1"/>
    <property type="molecule type" value="Genomic_DNA"/>
</dbReference>
<feature type="compositionally biased region" description="Basic residues" evidence="1">
    <location>
        <begin position="31"/>
        <end position="42"/>
    </location>
</feature>
<dbReference type="AlphaFoldDB" id="A0A1J7C5K4"/>
<dbReference type="STRING" id="1428644.BIV57_14305"/>
<proteinExistence type="predicted"/>
<gene>
    <name evidence="2" type="ORF">BIV57_14305</name>
</gene>
<protein>
    <submittedName>
        <fullName evidence="2">Uncharacterized protein</fullName>
    </submittedName>
</protein>
<comment type="caution">
    <text evidence="2">The sequence shown here is derived from an EMBL/GenBank/DDBJ whole genome shotgun (WGS) entry which is preliminary data.</text>
</comment>
<feature type="region of interest" description="Disordered" evidence="1">
    <location>
        <begin position="1"/>
        <end position="78"/>
    </location>
</feature>
<name>A0A1J7C5K4_9ACTN</name>
<accession>A0A1J7C5K4</accession>
<sequence length="122" mass="13735">MRPECRDPGGRGLLRPRLGPCRQGDEDARRPARRRRPGRGLRRAQGGRQRPRGRHGPPRHGLGRRGGQAGRTPRRRAGHSVDVLLMIYAKCIDGQEDEMNKRIERGLGEETQDMEIEVETGG</sequence>
<reference evidence="2 3" key="1">
    <citation type="submission" date="2016-10" db="EMBL/GenBank/DDBJ databases">
        <title>Genome sequence of Streptomyces gilvigriseus MUSC 26.</title>
        <authorList>
            <person name="Lee L.-H."/>
            <person name="Ser H.-L."/>
        </authorList>
    </citation>
    <scope>NUCLEOTIDE SEQUENCE [LARGE SCALE GENOMIC DNA]</scope>
    <source>
        <strain evidence="2 3">MUSC 26</strain>
    </source>
</reference>
<evidence type="ECO:0000256" key="1">
    <source>
        <dbReference type="SAM" id="MobiDB-lite"/>
    </source>
</evidence>
<evidence type="ECO:0000313" key="2">
    <source>
        <dbReference type="EMBL" id="OIV36832.1"/>
    </source>
</evidence>
<dbReference type="Proteomes" id="UP000243342">
    <property type="component" value="Unassembled WGS sequence"/>
</dbReference>